<evidence type="ECO:0000256" key="2">
    <source>
        <dbReference type="ARBA" id="ARBA00022448"/>
    </source>
</evidence>
<dbReference type="SMART" id="SM00382">
    <property type="entry name" value="AAA"/>
    <property type="match status" value="1"/>
</dbReference>
<dbReference type="InterPro" id="IPR015856">
    <property type="entry name" value="ABC_transpr_CbiO/EcfA_su"/>
</dbReference>
<proteinExistence type="inferred from homology"/>
<gene>
    <name evidence="6" type="ORF">HMPREF9248_1258</name>
</gene>
<name>A0ABP2IX26_9ACTN</name>
<evidence type="ECO:0000313" key="7">
    <source>
        <dbReference type="Proteomes" id="UP000004431"/>
    </source>
</evidence>
<feature type="domain" description="ABC transporter" evidence="5">
    <location>
        <begin position="4"/>
        <end position="245"/>
    </location>
</feature>
<evidence type="ECO:0000256" key="4">
    <source>
        <dbReference type="ARBA" id="ARBA00022840"/>
    </source>
</evidence>
<dbReference type="PROSITE" id="PS00211">
    <property type="entry name" value="ABC_TRANSPORTER_1"/>
    <property type="match status" value="1"/>
</dbReference>
<organism evidence="6 7">
    <name type="scientific">Fannyhessea vaginae PB189-T1-4</name>
    <dbReference type="NCBI Taxonomy" id="866774"/>
    <lineage>
        <taxon>Bacteria</taxon>
        <taxon>Bacillati</taxon>
        <taxon>Actinomycetota</taxon>
        <taxon>Coriobacteriia</taxon>
        <taxon>Coriobacteriales</taxon>
        <taxon>Atopobiaceae</taxon>
        <taxon>Fannyhessea</taxon>
    </lineage>
</organism>
<accession>A0ABP2IX26</accession>
<evidence type="ECO:0000259" key="5">
    <source>
        <dbReference type="PROSITE" id="PS50893"/>
    </source>
</evidence>
<dbReference type="Pfam" id="PF00005">
    <property type="entry name" value="ABC_tran"/>
    <property type="match status" value="1"/>
</dbReference>
<dbReference type="InterPro" id="IPR050095">
    <property type="entry name" value="ECF_ABC_transporter_ATP-bd"/>
</dbReference>
<sequence length="303" mass="32843">MVAVRINHLKYRYPYAKTLALNNISCEIAAGEFIGVIGANGAGKSTLAQALLGLVPNLYHGAYGGSVEVDGCNVKTTSIDTLCRKVGLVFQNPFNQITGAKLTVYEEIAFGLENLGIPQKEMNRRVENIMELLCIDDIRNASPYDLSGGQMQRMVIAGTLVMQPDIIVLDEPTSQLDPQGAKEVFNAAEALKQQDKTIIMVEHKMEKIAQYSDRVMLLSGGSLIDFDTPQCIFSREDIEGYGVHPPVYTQVCKKLSLRCKNGLYPTTLNDAVEVLRAGGAPGAASTLSALGATCVPDKTKERV</sequence>
<dbReference type="SUPFAM" id="SSF52540">
    <property type="entry name" value="P-loop containing nucleoside triphosphate hydrolases"/>
    <property type="match status" value="1"/>
</dbReference>
<comment type="caution">
    <text evidence="6">The sequence shown here is derived from an EMBL/GenBank/DDBJ whole genome shotgun (WGS) entry which is preliminary data.</text>
</comment>
<dbReference type="Gene3D" id="3.40.50.300">
    <property type="entry name" value="P-loop containing nucleotide triphosphate hydrolases"/>
    <property type="match status" value="1"/>
</dbReference>
<keyword evidence="4 6" id="KW-0067">ATP-binding</keyword>
<dbReference type="PANTHER" id="PTHR43553">
    <property type="entry name" value="HEAVY METAL TRANSPORTER"/>
    <property type="match status" value="1"/>
</dbReference>
<keyword evidence="2" id="KW-0813">Transport</keyword>
<evidence type="ECO:0000256" key="3">
    <source>
        <dbReference type="ARBA" id="ARBA00022741"/>
    </source>
</evidence>
<dbReference type="InterPro" id="IPR003593">
    <property type="entry name" value="AAA+_ATPase"/>
</dbReference>
<reference evidence="6 7" key="1">
    <citation type="submission" date="2010-08" db="EMBL/GenBank/DDBJ databases">
        <authorList>
            <person name="Durkin A.S."/>
            <person name="Madupu R."/>
            <person name="Torralba M."/>
            <person name="Gillis M."/>
            <person name="Methe B."/>
            <person name="Sutton G."/>
            <person name="Nelson K.E."/>
        </authorList>
    </citation>
    <scope>NUCLEOTIDE SEQUENCE [LARGE SCALE GENOMIC DNA]</scope>
    <source>
        <strain evidence="6 7">PB189-T1-4</strain>
    </source>
</reference>
<evidence type="ECO:0000256" key="1">
    <source>
        <dbReference type="ARBA" id="ARBA00005417"/>
    </source>
</evidence>
<dbReference type="EMBL" id="AEDQ01000032">
    <property type="protein sequence ID" value="EFL43656.1"/>
    <property type="molecule type" value="Genomic_DNA"/>
</dbReference>
<dbReference type="RefSeq" id="WP_006304664.1">
    <property type="nucleotide sequence ID" value="NZ_AEDQ01000032.1"/>
</dbReference>
<keyword evidence="3" id="KW-0547">Nucleotide-binding</keyword>
<keyword evidence="7" id="KW-1185">Reference proteome</keyword>
<protein>
    <submittedName>
        <fullName evidence="6">ABC transporter, ATP-binding protein</fullName>
    </submittedName>
</protein>
<dbReference type="PROSITE" id="PS50893">
    <property type="entry name" value="ABC_TRANSPORTER_2"/>
    <property type="match status" value="1"/>
</dbReference>
<dbReference type="InterPro" id="IPR003439">
    <property type="entry name" value="ABC_transporter-like_ATP-bd"/>
</dbReference>
<dbReference type="GO" id="GO:0005524">
    <property type="term" value="F:ATP binding"/>
    <property type="evidence" value="ECO:0007669"/>
    <property type="project" value="UniProtKB-KW"/>
</dbReference>
<dbReference type="InterPro" id="IPR017871">
    <property type="entry name" value="ABC_transporter-like_CS"/>
</dbReference>
<dbReference type="CDD" id="cd03225">
    <property type="entry name" value="ABC_cobalt_CbiO_domain1"/>
    <property type="match status" value="1"/>
</dbReference>
<dbReference type="InterPro" id="IPR027417">
    <property type="entry name" value="P-loop_NTPase"/>
</dbReference>
<dbReference type="Proteomes" id="UP000004431">
    <property type="component" value="Unassembled WGS sequence"/>
</dbReference>
<comment type="similarity">
    <text evidence="1">Belongs to the ABC transporter superfamily.</text>
</comment>
<evidence type="ECO:0000313" key="6">
    <source>
        <dbReference type="EMBL" id="EFL43656.1"/>
    </source>
</evidence>
<dbReference type="PANTHER" id="PTHR43553:SF24">
    <property type="entry name" value="ENERGY-COUPLING FACTOR TRANSPORTER ATP-BINDING PROTEIN ECFA1"/>
    <property type="match status" value="1"/>
</dbReference>